<organism evidence="2 3">
    <name type="scientific">Marinobacter mobilis</name>
    <dbReference type="NCBI Taxonomy" id="488533"/>
    <lineage>
        <taxon>Bacteria</taxon>
        <taxon>Pseudomonadati</taxon>
        <taxon>Pseudomonadota</taxon>
        <taxon>Gammaproteobacteria</taxon>
        <taxon>Pseudomonadales</taxon>
        <taxon>Marinobacteraceae</taxon>
        <taxon>Marinobacter</taxon>
    </lineage>
</organism>
<dbReference type="GO" id="GO:0016787">
    <property type="term" value="F:hydrolase activity"/>
    <property type="evidence" value="ECO:0007669"/>
    <property type="project" value="UniProtKB-KW"/>
</dbReference>
<evidence type="ECO:0000256" key="1">
    <source>
        <dbReference type="PIRSR" id="PIRSR620023-2"/>
    </source>
</evidence>
<dbReference type="Proteomes" id="UP000199675">
    <property type="component" value="Unassembled WGS sequence"/>
</dbReference>
<name>A0A1H2TK81_9GAMM</name>
<feature type="binding site" evidence="1">
    <location>
        <position position="152"/>
    </location>
    <ligand>
        <name>substrate</name>
    </ligand>
</feature>
<protein>
    <submittedName>
        <fullName evidence="2">UDP-2,4-diacetamido-2,4,6-trideoxy-beta-L-altropyranose hydrolase</fullName>
    </submittedName>
</protein>
<gene>
    <name evidence="2" type="ORF">SAMN04487960_102468</name>
</gene>
<evidence type="ECO:0000313" key="3">
    <source>
        <dbReference type="Proteomes" id="UP000199675"/>
    </source>
</evidence>
<keyword evidence="2" id="KW-0378">Hydrolase</keyword>
<proteinExistence type="predicted"/>
<feature type="binding site" evidence="1">
    <location>
        <position position="259"/>
    </location>
    <ligand>
        <name>substrate</name>
    </ligand>
</feature>
<dbReference type="Gene3D" id="3.40.50.2000">
    <property type="entry name" value="Glycogen Phosphorylase B"/>
    <property type="match status" value="1"/>
</dbReference>
<dbReference type="Gene3D" id="3.40.50.11190">
    <property type="match status" value="1"/>
</dbReference>
<dbReference type="AlphaFoldDB" id="A0A1H2TK81"/>
<dbReference type="InterPro" id="IPR020023">
    <property type="entry name" value="PseG"/>
</dbReference>
<sequence>MRCLALASAFENLGLKSEFLCRAHEGNLISLIRQSGFPVTELAVARESTAGCSEYESWLGANVLADAEDSISAMLWGGRVWVVADHYGIDERWEQAVSGRAGRIIVIDDLANRAHQCDFLVDSSYKRTATDYINLVPPDCQVLAGTRYCLLRAEFSEFRQRVLPRLFNMPPRHILVSLGGIDRRNFTSLIIDELETTQLPDSVKVDVVIGHASPYREMLEERSRSSRLCVSINQGVNDMARRLVSADICVGAVGSSVWERCCLGCPSFVAILADNQKEGAQKLQSDGVVQTFSPTARGELRALVDGVARLTMQHLSENGRRLVDGLGVQRVVKAILEQ</sequence>
<reference evidence="2 3" key="1">
    <citation type="submission" date="2016-10" db="EMBL/GenBank/DDBJ databases">
        <authorList>
            <person name="de Groot N.N."/>
        </authorList>
    </citation>
    <scope>NUCLEOTIDE SEQUENCE [LARGE SCALE GENOMIC DNA]</scope>
    <source>
        <strain evidence="2 3">CGMCC 1.7059</strain>
    </source>
</reference>
<dbReference type="NCBIfam" id="TIGR03590">
    <property type="entry name" value="PseG"/>
    <property type="match status" value="1"/>
</dbReference>
<dbReference type="EMBL" id="FNNE01000002">
    <property type="protein sequence ID" value="SDW44220.1"/>
    <property type="molecule type" value="Genomic_DNA"/>
</dbReference>
<keyword evidence="3" id="KW-1185">Reference proteome</keyword>
<evidence type="ECO:0000313" key="2">
    <source>
        <dbReference type="EMBL" id="SDW44220.1"/>
    </source>
</evidence>
<accession>A0A1H2TK81</accession>
<dbReference type="STRING" id="488533.SAMN04487960_102468"/>